<dbReference type="InterPro" id="IPR009057">
    <property type="entry name" value="Homeodomain-like_sf"/>
</dbReference>
<evidence type="ECO:0000313" key="6">
    <source>
        <dbReference type="EMBL" id="SDH40207.1"/>
    </source>
</evidence>
<protein>
    <submittedName>
        <fullName evidence="6">AraC-type DNA-binding protein</fullName>
    </submittedName>
</protein>
<feature type="region of interest" description="Disordered" evidence="4">
    <location>
        <begin position="309"/>
        <end position="328"/>
    </location>
</feature>
<evidence type="ECO:0000256" key="1">
    <source>
        <dbReference type="ARBA" id="ARBA00023015"/>
    </source>
</evidence>
<keyword evidence="1" id="KW-0805">Transcription regulation</keyword>
<keyword evidence="7" id="KW-1185">Reference proteome</keyword>
<gene>
    <name evidence="6" type="ORF">SAMN05421742_106197</name>
</gene>
<proteinExistence type="predicted"/>
<keyword evidence="3" id="KW-0804">Transcription</keyword>
<dbReference type="PROSITE" id="PS00041">
    <property type="entry name" value="HTH_ARAC_FAMILY_1"/>
    <property type="match status" value="1"/>
</dbReference>
<dbReference type="SUPFAM" id="SSF46689">
    <property type="entry name" value="Homeodomain-like"/>
    <property type="match status" value="1"/>
</dbReference>
<dbReference type="GO" id="GO:0043565">
    <property type="term" value="F:sequence-specific DNA binding"/>
    <property type="evidence" value="ECO:0007669"/>
    <property type="project" value="InterPro"/>
</dbReference>
<evidence type="ECO:0000256" key="4">
    <source>
        <dbReference type="SAM" id="MobiDB-lite"/>
    </source>
</evidence>
<dbReference type="PROSITE" id="PS01124">
    <property type="entry name" value="HTH_ARAC_FAMILY_2"/>
    <property type="match status" value="1"/>
</dbReference>
<name>A0A1G8C3X2_9PROT</name>
<evidence type="ECO:0000259" key="5">
    <source>
        <dbReference type="PROSITE" id="PS01124"/>
    </source>
</evidence>
<dbReference type="Pfam" id="PF12833">
    <property type="entry name" value="HTH_18"/>
    <property type="match status" value="1"/>
</dbReference>
<dbReference type="GO" id="GO:0003700">
    <property type="term" value="F:DNA-binding transcription factor activity"/>
    <property type="evidence" value="ECO:0007669"/>
    <property type="project" value="InterPro"/>
</dbReference>
<dbReference type="PANTHER" id="PTHR47893">
    <property type="entry name" value="REGULATORY PROTEIN PCHR"/>
    <property type="match status" value="1"/>
</dbReference>
<dbReference type="PANTHER" id="PTHR47893:SF1">
    <property type="entry name" value="REGULATORY PROTEIN PCHR"/>
    <property type="match status" value="1"/>
</dbReference>
<organism evidence="6 7">
    <name type="scientific">Roseospirillum parvum</name>
    <dbReference type="NCBI Taxonomy" id="83401"/>
    <lineage>
        <taxon>Bacteria</taxon>
        <taxon>Pseudomonadati</taxon>
        <taxon>Pseudomonadota</taxon>
        <taxon>Alphaproteobacteria</taxon>
        <taxon>Rhodospirillales</taxon>
        <taxon>Rhodospirillaceae</taxon>
        <taxon>Roseospirillum</taxon>
    </lineage>
</organism>
<evidence type="ECO:0000256" key="2">
    <source>
        <dbReference type="ARBA" id="ARBA00023125"/>
    </source>
</evidence>
<evidence type="ECO:0000256" key="3">
    <source>
        <dbReference type="ARBA" id="ARBA00023163"/>
    </source>
</evidence>
<dbReference type="InterPro" id="IPR018060">
    <property type="entry name" value="HTH_AraC"/>
</dbReference>
<dbReference type="RefSeq" id="WP_143130981.1">
    <property type="nucleotide sequence ID" value="NZ_FNCV01000006.1"/>
</dbReference>
<dbReference type="EMBL" id="FNCV01000006">
    <property type="protein sequence ID" value="SDH40207.1"/>
    <property type="molecule type" value="Genomic_DNA"/>
</dbReference>
<dbReference type="STRING" id="83401.SAMN05421742_106197"/>
<dbReference type="InterPro" id="IPR053142">
    <property type="entry name" value="PchR_regulatory_protein"/>
</dbReference>
<dbReference type="Proteomes" id="UP000217076">
    <property type="component" value="Unassembled WGS sequence"/>
</dbReference>
<accession>A0A1G8C3X2</accession>
<keyword evidence="2 6" id="KW-0238">DNA-binding</keyword>
<sequence length="328" mass="34566">MNSLTLNDLMTPVTRRFGVTWGRYHVDGAGEDGALEHTVARGHLEVFPLHPGLTLTLGNLSTLTEVRGEAQYPAGVMLAAMIDGTPDMARVDQRLGPAPGCCLVVAADRAFSLGGRTMKGFQGRLAILHASVDWLSGADLPLASLPAGSPGLGSHPLSAAMREALRTLMNNAGPSDGLRALRAESLALGLLADSLGTAHQQTASALRPRDLDAVWAARQAMEMDPFAGHSLASLARLAGISASSLKAKFPRAFGIPVLGFLRDLRLEIAHASLESGRWTVAEAAYAVGYAHSSNFSIAFKRKYGYPPRQVGRASETEGRPDGLLATAP</sequence>
<feature type="domain" description="HTH araC/xylS-type" evidence="5">
    <location>
        <begin position="215"/>
        <end position="313"/>
    </location>
</feature>
<evidence type="ECO:0000313" key="7">
    <source>
        <dbReference type="Proteomes" id="UP000217076"/>
    </source>
</evidence>
<dbReference type="SMART" id="SM00342">
    <property type="entry name" value="HTH_ARAC"/>
    <property type="match status" value="1"/>
</dbReference>
<dbReference type="OrthoDB" id="6670788at2"/>
<reference evidence="7" key="1">
    <citation type="submission" date="2016-10" db="EMBL/GenBank/DDBJ databases">
        <authorList>
            <person name="Varghese N."/>
            <person name="Submissions S."/>
        </authorList>
    </citation>
    <scope>NUCLEOTIDE SEQUENCE [LARGE SCALE GENOMIC DNA]</scope>
    <source>
        <strain evidence="7">930I</strain>
    </source>
</reference>
<dbReference type="AlphaFoldDB" id="A0A1G8C3X2"/>
<dbReference type="InterPro" id="IPR018062">
    <property type="entry name" value="HTH_AraC-typ_CS"/>
</dbReference>
<dbReference type="Gene3D" id="1.10.10.60">
    <property type="entry name" value="Homeodomain-like"/>
    <property type="match status" value="1"/>
</dbReference>